<keyword evidence="1" id="KW-0812">Transmembrane</keyword>
<dbReference type="EMBL" id="JACAOZ010000047">
    <property type="protein sequence ID" value="NVZ60312.1"/>
    <property type="molecule type" value="Genomic_DNA"/>
</dbReference>
<evidence type="ECO:0000313" key="2">
    <source>
        <dbReference type="EMBL" id="NVZ60312.1"/>
    </source>
</evidence>
<dbReference type="Proteomes" id="UP000560470">
    <property type="component" value="Unassembled WGS sequence"/>
</dbReference>
<comment type="caution">
    <text evidence="2">The sequence shown here is derived from an EMBL/GenBank/DDBJ whole genome shotgun (WGS) entry which is preliminary data.</text>
</comment>
<gene>
    <name evidence="2" type="ORF">HX797_29020</name>
</gene>
<proteinExistence type="predicted"/>
<keyword evidence="1" id="KW-0472">Membrane</keyword>
<organism evidence="2 3">
    <name type="scientific">Pseudomonas edaphica</name>
    <dbReference type="NCBI Taxonomy" id="2006980"/>
    <lineage>
        <taxon>Bacteria</taxon>
        <taxon>Pseudomonadati</taxon>
        <taxon>Pseudomonadota</taxon>
        <taxon>Gammaproteobacteria</taxon>
        <taxon>Pseudomonadales</taxon>
        <taxon>Pseudomonadaceae</taxon>
        <taxon>Pseudomonas</taxon>
    </lineage>
</organism>
<name>A0A7Y7RXN4_9PSED</name>
<evidence type="ECO:0000313" key="3">
    <source>
        <dbReference type="Proteomes" id="UP000560470"/>
    </source>
</evidence>
<evidence type="ECO:0000256" key="1">
    <source>
        <dbReference type="SAM" id="Phobius"/>
    </source>
</evidence>
<accession>A0A7Y7RXN4</accession>
<dbReference type="AlphaFoldDB" id="A0A7Y7RXN4"/>
<protein>
    <submittedName>
        <fullName evidence="2">Uncharacterized protein</fullName>
    </submittedName>
</protein>
<dbReference type="RefSeq" id="WP_177035043.1">
    <property type="nucleotide sequence ID" value="NZ_JACAOZ010000047.1"/>
</dbReference>
<reference evidence="2 3" key="1">
    <citation type="submission" date="2020-04" db="EMBL/GenBank/DDBJ databases">
        <title>Molecular characterization of pseudomonads from Agaricus bisporus reveal novel blotch 2 pathogens in Western Europe.</title>
        <authorList>
            <person name="Taparia T."/>
            <person name="Krijger M."/>
            <person name="Haynes E."/>
            <person name="Elpinstone J.G."/>
            <person name="Noble R."/>
            <person name="Van Der Wolf J."/>
        </authorList>
    </citation>
    <scope>NUCLEOTIDE SEQUENCE [LARGE SCALE GENOMIC DNA]</scope>
    <source>
        <strain evidence="2 3">B7002</strain>
    </source>
</reference>
<sequence length="280" mass="31279">MGTILSEFFKILGLVPDVVWSGIIASLLTFIGVMLSNGSNTKRLKIQLDHDAKEKAKERTSVLRRDVYLKAVEELNRVNTKLVALAKADFVNSNPTDDLQDFYAAASKLQLIAEPETSILASKLVAAYGILTMRLLAKLGPLNDIKIEISISDRAYDVAAAEVDRVLEKQRLLVESGQPDLVQMAALNNAYDFSSSQAKEYADQRVAAWSAFHLHHVEYVKMVMLELKTIGEQQPPLMIAIRRDLGLTEKIEILQEHLASQWKEMEEAVNQSLDLISKNT</sequence>
<feature type="transmembrane region" description="Helical" evidence="1">
    <location>
        <begin position="18"/>
        <end position="35"/>
    </location>
</feature>
<keyword evidence="1" id="KW-1133">Transmembrane helix</keyword>